<evidence type="ECO:0000259" key="7">
    <source>
        <dbReference type="PROSITE" id="PS51918"/>
    </source>
</evidence>
<dbReference type="SFLD" id="SFLDS00029">
    <property type="entry name" value="Radical_SAM"/>
    <property type="match status" value="1"/>
</dbReference>
<dbReference type="EMBL" id="CP007033">
    <property type="protein sequence ID" value="AHF10722.1"/>
    <property type="molecule type" value="Genomic_DNA"/>
</dbReference>
<comment type="cofactor">
    <cofactor evidence="1">
        <name>[4Fe-4S] cluster</name>
        <dbReference type="ChEBI" id="CHEBI:49883"/>
    </cofactor>
</comment>
<keyword evidence="3" id="KW-0949">S-adenosyl-L-methionine</keyword>
<proteinExistence type="predicted"/>
<evidence type="ECO:0000256" key="5">
    <source>
        <dbReference type="ARBA" id="ARBA00023004"/>
    </source>
</evidence>
<keyword evidence="5" id="KW-0408">Iron</keyword>
<dbReference type="InterPro" id="IPR006638">
    <property type="entry name" value="Elp3/MiaA/NifB-like_rSAM"/>
</dbReference>
<dbReference type="InterPro" id="IPR013785">
    <property type="entry name" value="Aldolase_TIM"/>
</dbReference>
<sequence length="317" mass="35893">MKHMAGFSECPLCPHHCKLKEGQSGFCKVRGCRNGEIIPLTFAEVAAFHLDPVEKKPLYHFYPGSWIFSVGSYGCNLHCFFCQNHEISQKYEQGRRISPKRLTEMAGEDQSVGICFTYTEPLVWYEMIMETAPLVKERGGKVVLVSNGIIEQKYLEYLIPYIDAVNIDIKGFTPEFYEKYTGGKLEWVLKTVETLVSNVHTEITTLIIPSLNDNPQEIKALAKWLSGLNVPLAWHLSKYHPMHKSKIPATDEKKLKKLWGLAKDCLPYVYLGNMAGGNTTYCPQCGQEVITRDMQVTVKTTEGKCRCGQEIWGVGLL</sequence>
<dbReference type="InterPro" id="IPR058240">
    <property type="entry name" value="rSAM_sf"/>
</dbReference>
<evidence type="ECO:0000313" key="8">
    <source>
        <dbReference type="EMBL" id="AHF10722.1"/>
    </source>
</evidence>
<dbReference type="Proteomes" id="UP000018934">
    <property type="component" value="Chromosome"/>
</dbReference>
<organism evidence="8 9">
    <name type="scientific">Dehalobacter restrictus (strain DSM 9455 / PER-K23)</name>
    <dbReference type="NCBI Taxonomy" id="871738"/>
    <lineage>
        <taxon>Bacteria</taxon>
        <taxon>Bacillati</taxon>
        <taxon>Bacillota</taxon>
        <taxon>Clostridia</taxon>
        <taxon>Eubacteriales</taxon>
        <taxon>Desulfitobacteriaceae</taxon>
        <taxon>Dehalobacter</taxon>
    </lineage>
</organism>
<evidence type="ECO:0000256" key="2">
    <source>
        <dbReference type="ARBA" id="ARBA00022485"/>
    </source>
</evidence>
<dbReference type="SFLD" id="SFLDG01101">
    <property type="entry name" value="Uncharacterised_Radical_SAM_Su"/>
    <property type="match status" value="1"/>
</dbReference>
<dbReference type="Gene3D" id="3.20.20.70">
    <property type="entry name" value="Aldolase class I"/>
    <property type="match status" value="1"/>
</dbReference>
<dbReference type="PROSITE" id="PS51918">
    <property type="entry name" value="RADICAL_SAM"/>
    <property type="match status" value="1"/>
</dbReference>
<keyword evidence="9" id="KW-1185">Reference proteome</keyword>
<dbReference type="SUPFAM" id="SSF102114">
    <property type="entry name" value="Radical SAM enzymes"/>
    <property type="match status" value="1"/>
</dbReference>
<evidence type="ECO:0000256" key="1">
    <source>
        <dbReference type="ARBA" id="ARBA00001966"/>
    </source>
</evidence>
<dbReference type="InterPro" id="IPR034457">
    <property type="entry name" value="Organic_radical-activating"/>
</dbReference>
<dbReference type="NCBIfam" id="TIGR04337">
    <property type="entry name" value="AmmeMemoSam_rS"/>
    <property type="match status" value="1"/>
</dbReference>
<dbReference type="PANTHER" id="PTHR30352">
    <property type="entry name" value="PYRUVATE FORMATE-LYASE-ACTIVATING ENZYME"/>
    <property type="match status" value="1"/>
</dbReference>
<keyword evidence="6" id="KW-0411">Iron-sulfur</keyword>
<evidence type="ECO:0000313" key="9">
    <source>
        <dbReference type="Proteomes" id="UP000018934"/>
    </source>
</evidence>
<protein>
    <submittedName>
        <fullName evidence="8">Radical SAM protein</fullName>
    </submittedName>
</protein>
<dbReference type="Pfam" id="PF04055">
    <property type="entry name" value="Radical_SAM"/>
    <property type="match status" value="1"/>
</dbReference>
<accession>A0ABN4BXQ1</accession>
<evidence type="ECO:0000256" key="6">
    <source>
        <dbReference type="ARBA" id="ARBA00023014"/>
    </source>
</evidence>
<dbReference type="PIRSF" id="PIRSF004869">
    <property type="entry name" value="PflX_prd"/>
    <property type="match status" value="1"/>
</dbReference>
<dbReference type="InterPro" id="IPR027596">
    <property type="entry name" value="AmmeMemoSam_rS"/>
</dbReference>
<keyword evidence="4" id="KW-0479">Metal-binding</keyword>
<name>A0ABN4BXQ1_DEHRP</name>
<evidence type="ECO:0000256" key="3">
    <source>
        <dbReference type="ARBA" id="ARBA00022691"/>
    </source>
</evidence>
<reference evidence="8 9" key="1">
    <citation type="journal article" date="2013" name="Stand. Genomic Sci.">
        <title>Complete genome sequence of Dehalobacter restrictus PER-K23(T.).</title>
        <authorList>
            <person name="Kruse T."/>
            <person name="Maillard J."/>
            <person name="Goodwin L."/>
            <person name="Woyke T."/>
            <person name="Teshima H."/>
            <person name="Bruce D."/>
            <person name="Detter C."/>
            <person name="Tapia R."/>
            <person name="Han C."/>
            <person name="Huntemann M."/>
            <person name="Wei C.L."/>
            <person name="Han J."/>
            <person name="Chen A."/>
            <person name="Kyrpides N."/>
            <person name="Szeto E."/>
            <person name="Markowitz V."/>
            <person name="Ivanova N."/>
            <person name="Pagani I."/>
            <person name="Pati A."/>
            <person name="Pitluck S."/>
            <person name="Nolan M."/>
            <person name="Holliger C."/>
            <person name="Smidt H."/>
        </authorList>
    </citation>
    <scope>NUCLEOTIDE SEQUENCE [LARGE SCALE GENOMIC DNA]</scope>
    <source>
        <strain evidence="9">DSM 9455</strain>
    </source>
</reference>
<evidence type="ECO:0000256" key="4">
    <source>
        <dbReference type="ARBA" id="ARBA00022723"/>
    </source>
</evidence>
<dbReference type="InterPro" id="IPR007197">
    <property type="entry name" value="rSAM"/>
</dbReference>
<gene>
    <name evidence="8" type="ORF">DEHRE_12115</name>
</gene>
<dbReference type="PANTHER" id="PTHR30352:SF5">
    <property type="entry name" value="PYRUVATE FORMATE-LYASE 1-ACTIVATING ENZYME"/>
    <property type="match status" value="1"/>
</dbReference>
<dbReference type="InterPro" id="IPR016431">
    <property type="entry name" value="Pyrv-formate_lyase-activ_prd"/>
</dbReference>
<dbReference type="SMART" id="SM00729">
    <property type="entry name" value="Elp3"/>
    <property type="match status" value="1"/>
</dbReference>
<feature type="domain" description="Radical SAM core" evidence="7">
    <location>
        <begin position="60"/>
        <end position="278"/>
    </location>
</feature>
<keyword evidence="2" id="KW-0004">4Fe-4S</keyword>
<dbReference type="CDD" id="cd01335">
    <property type="entry name" value="Radical_SAM"/>
    <property type="match status" value="1"/>
</dbReference>